<name>A0A5S6QG00_TRIMR</name>
<dbReference type="STRING" id="70415.A0A5S6QG00"/>
<evidence type="ECO:0000313" key="1">
    <source>
        <dbReference type="Proteomes" id="UP000046395"/>
    </source>
</evidence>
<keyword evidence="1" id="KW-1185">Reference proteome</keyword>
<dbReference type="WBParaSite" id="TMUE_2000006128.1">
    <property type="protein sequence ID" value="TMUE_2000006128.1"/>
    <property type="gene ID" value="WBGene00299483"/>
</dbReference>
<protein>
    <submittedName>
        <fullName evidence="2">Uncharacterized protein</fullName>
    </submittedName>
</protein>
<evidence type="ECO:0000313" key="2">
    <source>
        <dbReference type="WBParaSite" id="TMUE_2000006128.1"/>
    </source>
</evidence>
<organism evidence="1 2">
    <name type="scientific">Trichuris muris</name>
    <name type="common">Mouse whipworm</name>
    <dbReference type="NCBI Taxonomy" id="70415"/>
    <lineage>
        <taxon>Eukaryota</taxon>
        <taxon>Metazoa</taxon>
        <taxon>Ecdysozoa</taxon>
        <taxon>Nematoda</taxon>
        <taxon>Enoplea</taxon>
        <taxon>Dorylaimia</taxon>
        <taxon>Trichinellida</taxon>
        <taxon>Trichuridae</taxon>
        <taxon>Trichuris</taxon>
    </lineage>
</organism>
<accession>A0A5S6QG00</accession>
<proteinExistence type="predicted"/>
<reference evidence="2" key="1">
    <citation type="submission" date="2019-12" db="UniProtKB">
        <authorList>
            <consortium name="WormBaseParasite"/>
        </authorList>
    </citation>
    <scope>IDENTIFICATION</scope>
</reference>
<sequence>MDPQQLYIRTTRRFDEVLSTAMIEIESMMTCRADLADQSVRCRRYGDISGAPESLAHVTQTCSFTQGLVIRRHDLIPGKIASVAEAAGYECLREPILRHSGQTLKPDLILVKGSKSFIIDVAIPFETRYSLARRYCEKRRKYMTLKQTVAELTGTEECCTGAIVIGARGAWCAKNDETLKDANIPISNHMKAMLCLMRAGSCALAGSSSFEDILDETAEVVLNALNITTATPRSAMHARASPRNARRKMQELSGCLRNCTIRTANAWLRWFLMERHLVAIQSP</sequence>
<dbReference type="Proteomes" id="UP000046395">
    <property type="component" value="Unassembled WGS sequence"/>
</dbReference>
<dbReference type="AlphaFoldDB" id="A0A5S6QG00"/>